<accession>A0A6J4TYU8</accession>
<protein>
    <submittedName>
        <fullName evidence="1">Uncharacterized protein</fullName>
    </submittedName>
</protein>
<sequence>MGMGTGTRAMAARLTAGALLAVVVTATPLLPRPTLGAPAAGAVRAVPGIAAQATPMAEPVVPQPDECRVAPRTGFTVPREVPSAEASPAAAPVATPVAAEPVDAAVAEAVAATIREAVACRNAGDLPRAYALFTDDLVLDLLGSAETVPPEIVAALVEPGRRAPRASRLELVAIGPPTPLGDGRVLARVETRSAGVAYVDDLVFREVAGRWLIDDAFAVVEEGE</sequence>
<dbReference type="EMBL" id="CADCWF010000009">
    <property type="protein sequence ID" value="CAA9535230.1"/>
    <property type="molecule type" value="Genomic_DNA"/>
</dbReference>
<dbReference type="AlphaFoldDB" id="A0A6J4TYU8"/>
<gene>
    <name evidence="1" type="ORF">AVDCRST_MAG59-167</name>
</gene>
<proteinExistence type="predicted"/>
<evidence type="ECO:0000313" key="1">
    <source>
        <dbReference type="EMBL" id="CAA9535230.1"/>
    </source>
</evidence>
<dbReference type="InterPro" id="IPR032710">
    <property type="entry name" value="NTF2-like_dom_sf"/>
</dbReference>
<name>A0A6J4TYU8_9BACT</name>
<reference evidence="1" key="1">
    <citation type="submission" date="2020-02" db="EMBL/GenBank/DDBJ databases">
        <authorList>
            <person name="Meier V. D."/>
        </authorList>
    </citation>
    <scope>NUCLEOTIDE SEQUENCE</scope>
    <source>
        <strain evidence="1">AVDCRST_MAG59</strain>
    </source>
</reference>
<organism evidence="1">
    <name type="scientific">uncultured Thermomicrobiales bacterium</name>
    <dbReference type="NCBI Taxonomy" id="1645740"/>
    <lineage>
        <taxon>Bacteria</taxon>
        <taxon>Pseudomonadati</taxon>
        <taxon>Thermomicrobiota</taxon>
        <taxon>Thermomicrobia</taxon>
        <taxon>Thermomicrobiales</taxon>
        <taxon>environmental samples</taxon>
    </lineage>
</organism>
<dbReference type="SUPFAM" id="SSF54427">
    <property type="entry name" value="NTF2-like"/>
    <property type="match status" value="1"/>
</dbReference>